<sequence length="500" mass="56458">MKIFSLLLAVLLTEASGKASEEKFKLSEDCIHKHPNHQLPNIAEILTLTSNQTLLVRKNRPKEFRGDTKLSSDQKKSFAKLLKSASSSCQFTSKDKLFAFVQSANGNDQIWLLEHDKKREKRIKMAKKSIHYEIKKPKKVQTLENRSRVTFRIPITPLDGNTAKLGKNFQPFMLDSRATNSHCFENPIWKATTKKVTKKYIEYSIKSFNEDCHGAGFDFKFFSSSGPIEKLIKLESKATQETCSNNFDLITRLDKSSSASYVFKRDVQKPHEDWCNAGQECLENGGQICFNKKLQEAKCECPSGREGKCCQQLVDIVRNTTPTTPVPAITTQWAAIGLSIFIITVMLFGLVVYQCFNQRRQTQRRNFSRKAKSHTTGIVAPLPRRPSQAVSGMTQSSRHDDVLSNSNSNGTGNGFLHESLNHGDFDKTIRKPNWYGNKPSHMPGSGMNNGLFHPNQSVVSDETTLPNISQIQQDQNQSRSRKPLIYAPSEGDIDDKENML</sequence>
<evidence type="ECO:0000256" key="3">
    <source>
        <dbReference type="SAM" id="SignalP"/>
    </source>
</evidence>
<evidence type="ECO:0000256" key="2">
    <source>
        <dbReference type="SAM" id="Phobius"/>
    </source>
</evidence>
<evidence type="ECO:0000313" key="5">
    <source>
        <dbReference type="EMBL" id="CAG5110364.1"/>
    </source>
</evidence>
<gene>
    <name evidence="5" type="ORF">OKIOD_LOCUS13539</name>
</gene>
<keyword evidence="3" id="KW-0732">Signal</keyword>
<name>A0ABN7SY45_OIKDI</name>
<feature type="signal peptide" evidence="3">
    <location>
        <begin position="1"/>
        <end position="19"/>
    </location>
</feature>
<feature type="transmembrane region" description="Helical" evidence="2">
    <location>
        <begin position="333"/>
        <end position="356"/>
    </location>
</feature>
<feature type="compositionally biased region" description="Low complexity" evidence="1">
    <location>
        <begin position="469"/>
        <end position="478"/>
    </location>
</feature>
<reference evidence="5 6" key="1">
    <citation type="submission" date="2021-04" db="EMBL/GenBank/DDBJ databases">
        <authorList>
            <person name="Bliznina A."/>
        </authorList>
    </citation>
    <scope>NUCLEOTIDE SEQUENCE [LARGE SCALE GENOMIC DNA]</scope>
</reference>
<dbReference type="PROSITE" id="PS00022">
    <property type="entry name" value="EGF_1"/>
    <property type="match status" value="1"/>
</dbReference>
<feature type="chain" id="PRO_5045709029" evidence="3">
    <location>
        <begin position="20"/>
        <end position="500"/>
    </location>
</feature>
<feature type="domain" description="EGF-like" evidence="4">
    <location>
        <begin position="299"/>
        <end position="310"/>
    </location>
</feature>
<feature type="compositionally biased region" description="Basic residues" evidence="1">
    <location>
        <begin position="364"/>
        <end position="373"/>
    </location>
</feature>
<evidence type="ECO:0000256" key="1">
    <source>
        <dbReference type="SAM" id="MobiDB-lite"/>
    </source>
</evidence>
<evidence type="ECO:0000259" key="4">
    <source>
        <dbReference type="PROSITE" id="PS00022"/>
    </source>
</evidence>
<accession>A0ABN7SY45</accession>
<feature type="region of interest" description="Disordered" evidence="1">
    <location>
        <begin position="364"/>
        <end position="416"/>
    </location>
</feature>
<proteinExistence type="predicted"/>
<keyword evidence="2" id="KW-1133">Transmembrane helix</keyword>
<keyword evidence="2" id="KW-0472">Membrane</keyword>
<dbReference type="InterPro" id="IPR000742">
    <property type="entry name" value="EGF"/>
</dbReference>
<feature type="compositionally biased region" description="Acidic residues" evidence="1">
    <location>
        <begin position="491"/>
        <end position="500"/>
    </location>
</feature>
<protein>
    <submittedName>
        <fullName evidence="5">Oidioi.mRNA.OKI2018_I69.chr2.g4774.t1.cds</fullName>
    </submittedName>
</protein>
<keyword evidence="6" id="KW-1185">Reference proteome</keyword>
<dbReference type="Proteomes" id="UP001158576">
    <property type="component" value="Chromosome 2"/>
</dbReference>
<keyword evidence="2" id="KW-0812">Transmembrane</keyword>
<feature type="region of interest" description="Disordered" evidence="1">
    <location>
        <begin position="469"/>
        <end position="500"/>
    </location>
</feature>
<organism evidence="5 6">
    <name type="scientific">Oikopleura dioica</name>
    <name type="common">Tunicate</name>
    <dbReference type="NCBI Taxonomy" id="34765"/>
    <lineage>
        <taxon>Eukaryota</taxon>
        <taxon>Metazoa</taxon>
        <taxon>Chordata</taxon>
        <taxon>Tunicata</taxon>
        <taxon>Appendicularia</taxon>
        <taxon>Copelata</taxon>
        <taxon>Oikopleuridae</taxon>
        <taxon>Oikopleura</taxon>
    </lineage>
</organism>
<evidence type="ECO:0000313" key="6">
    <source>
        <dbReference type="Proteomes" id="UP001158576"/>
    </source>
</evidence>
<dbReference type="EMBL" id="OU015567">
    <property type="protein sequence ID" value="CAG5110364.1"/>
    <property type="molecule type" value="Genomic_DNA"/>
</dbReference>